<sequence length="171" mass="19978">MKHLKQYGKFLTPELKDQLGVPLCSKSLELGSTLTTEELDHHVVLGALVFDRIWGEERKEGFLDLHDAFRKAEAQIREEHKLNKDNSMVIVRGANMTREHIDLFHRTVELFFERMFEGCHHYMNYIDSGKVSQYHRFVQFLYIDEAITKAINDMEETLPLVPCEEIDVPAN</sequence>
<accession>A0AB39CCC2</accession>
<reference evidence="1" key="1">
    <citation type="submission" date="2024-07" db="EMBL/GenBank/DDBJ databases">
        <authorList>
            <person name="Bringhurst R.M."/>
            <person name="Homer T.E."/>
        </authorList>
    </citation>
    <scope>NUCLEOTIDE SEQUENCE</scope>
</reference>
<organism evidence="1">
    <name type="scientific">Pseudomonas phage RVTF4</name>
    <dbReference type="NCBI Taxonomy" id="3236931"/>
    <lineage>
        <taxon>Viruses</taxon>
    </lineage>
</organism>
<evidence type="ECO:0000313" key="1">
    <source>
        <dbReference type="EMBL" id="XDJ14624.1"/>
    </source>
</evidence>
<name>A0AB39CCC2_9VIRU</name>
<protein>
    <submittedName>
        <fullName evidence="1">Uncharacterized protein</fullName>
    </submittedName>
</protein>
<proteinExistence type="predicted"/>
<dbReference type="EMBL" id="PQ015378">
    <property type="protein sequence ID" value="XDJ14624.1"/>
    <property type="molecule type" value="Genomic_DNA"/>
</dbReference>